<proteinExistence type="predicted"/>
<dbReference type="AlphaFoldDB" id="A0AA40EM94"/>
<evidence type="ECO:0000313" key="2">
    <source>
        <dbReference type="Proteomes" id="UP001172159"/>
    </source>
</evidence>
<reference evidence="1" key="1">
    <citation type="submission" date="2023-06" db="EMBL/GenBank/DDBJ databases">
        <title>Genome-scale phylogeny and comparative genomics of the fungal order Sordariales.</title>
        <authorList>
            <consortium name="Lawrence Berkeley National Laboratory"/>
            <person name="Hensen N."/>
            <person name="Bonometti L."/>
            <person name="Westerberg I."/>
            <person name="Brannstrom I.O."/>
            <person name="Guillou S."/>
            <person name="Cros-Aarteil S."/>
            <person name="Calhoun S."/>
            <person name="Haridas S."/>
            <person name="Kuo A."/>
            <person name="Mondo S."/>
            <person name="Pangilinan J."/>
            <person name="Riley R."/>
            <person name="Labutti K."/>
            <person name="Andreopoulos B."/>
            <person name="Lipzen A."/>
            <person name="Chen C."/>
            <person name="Yanf M."/>
            <person name="Daum C."/>
            <person name="Ng V."/>
            <person name="Clum A."/>
            <person name="Steindorff A."/>
            <person name="Ohm R."/>
            <person name="Martin F."/>
            <person name="Silar P."/>
            <person name="Natvig D."/>
            <person name="Lalanne C."/>
            <person name="Gautier V."/>
            <person name="Ament-Velasquez S.L."/>
            <person name="Kruys A."/>
            <person name="Hutchinson M.I."/>
            <person name="Powell A.J."/>
            <person name="Barry K."/>
            <person name="Miller A.N."/>
            <person name="Grigoriev I.V."/>
            <person name="Debuchy R."/>
            <person name="Gladieux P."/>
            <person name="Thoren M.H."/>
            <person name="Johannesson H."/>
        </authorList>
    </citation>
    <scope>NUCLEOTIDE SEQUENCE</scope>
    <source>
        <strain evidence="1">CBS 540.89</strain>
    </source>
</reference>
<comment type="caution">
    <text evidence="1">The sequence shown here is derived from an EMBL/GenBank/DDBJ whole genome shotgun (WGS) entry which is preliminary data.</text>
</comment>
<dbReference type="EMBL" id="JAUKTV010000003">
    <property type="protein sequence ID" value="KAK0741904.1"/>
    <property type="molecule type" value="Genomic_DNA"/>
</dbReference>
<organism evidence="1 2">
    <name type="scientific">Apiosordaria backusii</name>
    <dbReference type="NCBI Taxonomy" id="314023"/>
    <lineage>
        <taxon>Eukaryota</taxon>
        <taxon>Fungi</taxon>
        <taxon>Dikarya</taxon>
        <taxon>Ascomycota</taxon>
        <taxon>Pezizomycotina</taxon>
        <taxon>Sordariomycetes</taxon>
        <taxon>Sordariomycetidae</taxon>
        <taxon>Sordariales</taxon>
        <taxon>Lasiosphaeriaceae</taxon>
        <taxon>Apiosordaria</taxon>
    </lineage>
</organism>
<evidence type="ECO:0000313" key="1">
    <source>
        <dbReference type="EMBL" id="KAK0741904.1"/>
    </source>
</evidence>
<sequence>MSIRYVTAYLPRRGHPHGGRHHSLSLKTGNAVLMILVAGTRGCLIADKIIVINDDHQGTRSLMYVWFWNLINVPGQGVPALRPIDRLIRRYLTVMTRLPYSQLPVVVLCTR</sequence>
<dbReference type="Proteomes" id="UP001172159">
    <property type="component" value="Unassembled WGS sequence"/>
</dbReference>
<accession>A0AA40EM94</accession>
<gene>
    <name evidence="1" type="ORF">B0T21DRAFT_360333</name>
</gene>
<keyword evidence="2" id="KW-1185">Reference proteome</keyword>
<name>A0AA40EM94_9PEZI</name>
<protein>
    <submittedName>
        <fullName evidence="1">Uncharacterized protein</fullName>
    </submittedName>
</protein>